<evidence type="ECO:0000256" key="1">
    <source>
        <dbReference type="ARBA" id="ARBA00022448"/>
    </source>
</evidence>
<dbReference type="InterPro" id="IPR005116">
    <property type="entry name" value="Transp-assoc_OB_typ1"/>
</dbReference>
<dbReference type="InterPro" id="IPR027417">
    <property type="entry name" value="P-loop_NTPase"/>
</dbReference>
<evidence type="ECO:0000256" key="7">
    <source>
        <dbReference type="ARBA" id="ARBA00022967"/>
    </source>
</evidence>
<dbReference type="PROSITE" id="PS51866">
    <property type="entry name" value="MOP"/>
    <property type="match status" value="1"/>
</dbReference>
<dbReference type="EMBL" id="JBFRYA010000006">
    <property type="protein sequence ID" value="MEX1668897.1"/>
    <property type="molecule type" value="Genomic_DNA"/>
</dbReference>
<evidence type="ECO:0000256" key="6">
    <source>
        <dbReference type="ARBA" id="ARBA00022840"/>
    </source>
</evidence>
<name>A0ABV3U5N5_9GAMM</name>
<dbReference type="InterPro" id="IPR050334">
    <property type="entry name" value="Molybdenum_import_ModC"/>
</dbReference>
<keyword evidence="7" id="KW-1278">Translocase</keyword>
<dbReference type="InterPro" id="IPR017871">
    <property type="entry name" value="ABC_transporter-like_CS"/>
</dbReference>
<dbReference type="InterPro" id="IPR003593">
    <property type="entry name" value="AAA+_ATPase"/>
</dbReference>
<organism evidence="12 13">
    <name type="scientific">Zhongshania guokunii</name>
    <dbReference type="NCBI Taxonomy" id="641783"/>
    <lineage>
        <taxon>Bacteria</taxon>
        <taxon>Pseudomonadati</taxon>
        <taxon>Pseudomonadota</taxon>
        <taxon>Gammaproteobacteria</taxon>
        <taxon>Cellvibrionales</taxon>
        <taxon>Spongiibacteraceae</taxon>
        <taxon>Zhongshania</taxon>
    </lineage>
</organism>
<keyword evidence="6 12" id="KW-0067">ATP-binding</keyword>
<evidence type="ECO:0000256" key="3">
    <source>
        <dbReference type="ARBA" id="ARBA00022505"/>
    </source>
</evidence>
<keyword evidence="5" id="KW-0547">Nucleotide-binding</keyword>
<dbReference type="PANTHER" id="PTHR43514">
    <property type="entry name" value="ABC TRANSPORTER I FAMILY MEMBER 10"/>
    <property type="match status" value="1"/>
</dbReference>
<comment type="caution">
    <text evidence="12">The sequence shown here is derived from an EMBL/GenBank/DDBJ whole genome shotgun (WGS) entry which is preliminary data.</text>
</comment>
<keyword evidence="13" id="KW-1185">Reference proteome</keyword>
<evidence type="ECO:0000256" key="8">
    <source>
        <dbReference type="ARBA" id="ARBA00023136"/>
    </source>
</evidence>
<feature type="domain" description="Mop" evidence="11">
    <location>
        <begin position="291"/>
        <end position="368"/>
    </location>
</feature>
<dbReference type="SUPFAM" id="SSF50331">
    <property type="entry name" value="MOP-like"/>
    <property type="match status" value="1"/>
</dbReference>
<dbReference type="PANTHER" id="PTHR43514:SF10">
    <property type="entry name" value="MOLYBDENUM IMPORT ATP-BINDING PROTEIN MODC 2"/>
    <property type="match status" value="1"/>
</dbReference>
<protein>
    <submittedName>
        <fullName evidence="12">Molybdenum ABC transporter ATP-binding protein</fullName>
    </submittedName>
</protein>
<dbReference type="Pfam" id="PF03459">
    <property type="entry name" value="TOBE"/>
    <property type="match status" value="1"/>
</dbReference>
<evidence type="ECO:0000313" key="12">
    <source>
        <dbReference type="EMBL" id="MEX1668897.1"/>
    </source>
</evidence>
<evidence type="ECO:0000256" key="5">
    <source>
        <dbReference type="ARBA" id="ARBA00022741"/>
    </source>
</evidence>
<dbReference type="Proteomes" id="UP001557485">
    <property type="component" value="Unassembled WGS sequence"/>
</dbReference>
<dbReference type="PROSITE" id="PS50893">
    <property type="entry name" value="ABC_TRANSPORTER_2"/>
    <property type="match status" value="1"/>
</dbReference>
<keyword evidence="3 9" id="KW-0500">Molybdenum</keyword>
<evidence type="ECO:0000259" key="10">
    <source>
        <dbReference type="PROSITE" id="PS50893"/>
    </source>
</evidence>
<evidence type="ECO:0000256" key="2">
    <source>
        <dbReference type="ARBA" id="ARBA00022475"/>
    </source>
</evidence>
<dbReference type="Gene3D" id="3.40.50.300">
    <property type="entry name" value="P-loop containing nucleotide triphosphate hydrolases"/>
    <property type="match status" value="1"/>
</dbReference>
<dbReference type="GO" id="GO:0005524">
    <property type="term" value="F:ATP binding"/>
    <property type="evidence" value="ECO:0007669"/>
    <property type="project" value="UniProtKB-KW"/>
</dbReference>
<evidence type="ECO:0000313" key="13">
    <source>
        <dbReference type="Proteomes" id="UP001557485"/>
    </source>
</evidence>
<feature type="domain" description="ABC transporter" evidence="10">
    <location>
        <begin position="2"/>
        <end position="231"/>
    </location>
</feature>
<reference evidence="12 13" key="1">
    <citation type="journal article" date="2011" name="Int. J. Syst. Evol. Microbiol.">
        <title>Zhongshania antarctica gen. nov., sp. nov. and Zhongshania guokunii sp. nov., gammaproteobacteria respectively isolated from coastal attached (fast) ice and surface seawater of the Antarctic.</title>
        <authorList>
            <person name="Li H.J."/>
            <person name="Zhang X.Y."/>
            <person name="Chen C.X."/>
            <person name="Zhang Y.J."/>
            <person name="Gao Z.M."/>
            <person name="Yu Y."/>
            <person name="Chen X.L."/>
            <person name="Chen B."/>
            <person name="Zhang Y.Z."/>
        </authorList>
    </citation>
    <scope>NUCLEOTIDE SEQUENCE [LARGE SCALE GENOMIC DNA]</scope>
    <source>
        <strain evidence="12 13">ZS6-22T</strain>
    </source>
</reference>
<dbReference type="NCBIfam" id="TIGR02142">
    <property type="entry name" value="modC_ABC"/>
    <property type="match status" value="1"/>
</dbReference>
<keyword evidence="1" id="KW-0813">Transport</keyword>
<dbReference type="InterPro" id="IPR011868">
    <property type="entry name" value="ModC_ABC_ATP-bd"/>
</dbReference>
<evidence type="ECO:0000259" key="11">
    <source>
        <dbReference type="PROSITE" id="PS51866"/>
    </source>
</evidence>
<keyword evidence="4" id="KW-0997">Cell inner membrane</keyword>
<dbReference type="InterPro" id="IPR003439">
    <property type="entry name" value="ABC_transporter-like_ATP-bd"/>
</dbReference>
<proteinExistence type="predicted"/>
<keyword evidence="8" id="KW-0472">Membrane</keyword>
<keyword evidence="2" id="KW-1003">Cell membrane</keyword>
<dbReference type="Gene3D" id="2.40.50.100">
    <property type="match status" value="1"/>
</dbReference>
<dbReference type="SMART" id="SM00382">
    <property type="entry name" value="AAA"/>
    <property type="match status" value="1"/>
</dbReference>
<dbReference type="PROSITE" id="PS00211">
    <property type="entry name" value="ABC_TRANSPORTER_1"/>
    <property type="match status" value="1"/>
</dbReference>
<evidence type="ECO:0000256" key="4">
    <source>
        <dbReference type="ARBA" id="ARBA00022519"/>
    </source>
</evidence>
<dbReference type="InterPro" id="IPR004606">
    <property type="entry name" value="Mop_domain"/>
</dbReference>
<dbReference type="InterPro" id="IPR008995">
    <property type="entry name" value="Mo/tungstate-bd_C_term_dom"/>
</dbReference>
<dbReference type="RefSeq" id="WP_368381168.1">
    <property type="nucleotide sequence ID" value="NZ_JBFRYA010000006.1"/>
</dbReference>
<dbReference type="SUPFAM" id="SSF52540">
    <property type="entry name" value="P-loop containing nucleoside triphosphate hydrolases"/>
    <property type="match status" value="1"/>
</dbReference>
<gene>
    <name evidence="12" type="primary">modC</name>
    <name evidence="12" type="ORF">AB4876_08230</name>
</gene>
<dbReference type="Pfam" id="PF00005">
    <property type="entry name" value="ABC_tran"/>
    <property type="match status" value="1"/>
</dbReference>
<accession>A0ABV3U5N5</accession>
<evidence type="ECO:0000256" key="9">
    <source>
        <dbReference type="PROSITE-ProRule" id="PRU01213"/>
    </source>
</evidence>
<sequence>MSLLLSLHMQRGDFELNVDTALPSIGITAICGPSGSGKTSLLRCIAGLERAPQGMVQFCGDDWQTQRQFLACEQRGVGVVFQDAQLFPHLSVAGNLRYAQNRQFRATGPSFDEVCEWLQITALLNRDVNKLSGGERKRVAIARALLRHPQLLLMDEPLSGLHDAARDEMMDVLQILPQHLSLPIIYVSHSFHEISRLADHVLLLENGQLIAEGDLVELSTRLDLPLSRQQDAGAVLNATLVEHEADYQLSTLQLASGHQLSVKQISARPGQSVRLFVAARDISISLDAPTQSSILNILNCTINTSDTNTDSNAETDNPVNRSQVTVRLALGEQYLLARITRKSYDRLNLHAGQQVFAQIKTVALVNEYGVAS</sequence>